<gene>
    <name evidence="7" type="ORF">MPC4_390010</name>
</gene>
<comment type="subcellular location">
    <subcellularLocation>
        <location evidence="1">Membrane</location>
        <topology evidence="1">Multi-pass membrane protein</topology>
    </subcellularLocation>
</comment>
<keyword evidence="8" id="KW-1185">Reference proteome</keyword>
<evidence type="ECO:0000259" key="6">
    <source>
        <dbReference type="Pfam" id="PF04932"/>
    </source>
</evidence>
<feature type="transmembrane region" description="Helical" evidence="5">
    <location>
        <begin position="304"/>
        <end position="325"/>
    </location>
</feature>
<feature type="transmembrane region" description="Helical" evidence="5">
    <location>
        <begin position="180"/>
        <end position="207"/>
    </location>
</feature>
<name>A0A8B6M9G3_METTU</name>
<evidence type="ECO:0000313" key="7">
    <source>
        <dbReference type="EMBL" id="VTZ51401.1"/>
    </source>
</evidence>
<feature type="transmembrane region" description="Helical" evidence="5">
    <location>
        <begin position="147"/>
        <end position="168"/>
    </location>
</feature>
<feature type="transmembrane region" description="Helical" evidence="5">
    <location>
        <begin position="52"/>
        <end position="73"/>
    </location>
</feature>
<dbReference type="Pfam" id="PF04932">
    <property type="entry name" value="Wzy_C"/>
    <property type="match status" value="1"/>
</dbReference>
<evidence type="ECO:0000313" key="8">
    <source>
        <dbReference type="Proteomes" id="UP000485880"/>
    </source>
</evidence>
<dbReference type="EMBL" id="CABFMQ020000097">
    <property type="protein sequence ID" value="VTZ51401.1"/>
    <property type="molecule type" value="Genomic_DNA"/>
</dbReference>
<evidence type="ECO:0000256" key="4">
    <source>
        <dbReference type="ARBA" id="ARBA00023136"/>
    </source>
</evidence>
<dbReference type="InterPro" id="IPR007016">
    <property type="entry name" value="O-antigen_ligase-rel_domated"/>
</dbReference>
<sequence length="392" mass="43068">MTFVQVFAVGYISFILNFEKIFGIEQAVLISKCMLLLSAIMAVAARPRITISFWLSCSALLLVFVTAALSRFSEFEWGNWLRALNNVIVPFFLLSIVPNEKDRDSLLKVLAWGPVVSVVAGILYQAIGRSTLFGADNLNGAQRLQGSLIPAFLGGVALTGALAAFFLARCRDSRFLRLAIVDVLILLLTAARTPVALGAVICGYFFFFELNIARTKKVALVAFAAVAGICFLATVGHIIVDRFSSGNMSGRDILWRYLYTVIDRYWDFGVGLGHVGLTVPHAVSVLVGGIVAPHNEFIRLSVELGVIGASLYITIFVLIMFNVWLRARAGRAIVFLTGAGFLLLCYTDNAFLTPTYYPMLFAASFWALCPPRRVRYAMAPVFVEEQGFELAK</sequence>
<proteinExistence type="predicted"/>
<dbReference type="AlphaFoldDB" id="A0A8B6M9G3"/>
<evidence type="ECO:0000256" key="1">
    <source>
        <dbReference type="ARBA" id="ARBA00004141"/>
    </source>
</evidence>
<protein>
    <recommendedName>
        <fullName evidence="6">O-antigen ligase-related domain-containing protein</fullName>
    </recommendedName>
</protein>
<accession>A0A8B6M9G3</accession>
<evidence type="ECO:0000256" key="5">
    <source>
        <dbReference type="SAM" id="Phobius"/>
    </source>
</evidence>
<feature type="transmembrane region" description="Helical" evidence="5">
    <location>
        <begin position="265"/>
        <end position="292"/>
    </location>
</feature>
<feature type="transmembrane region" description="Helical" evidence="5">
    <location>
        <begin position="27"/>
        <end position="45"/>
    </location>
</feature>
<feature type="domain" description="O-antigen ligase-related" evidence="6">
    <location>
        <begin position="180"/>
        <end position="313"/>
    </location>
</feature>
<evidence type="ECO:0000256" key="3">
    <source>
        <dbReference type="ARBA" id="ARBA00022989"/>
    </source>
</evidence>
<dbReference type="PANTHER" id="PTHR37422">
    <property type="entry name" value="TEICHURONIC ACID BIOSYNTHESIS PROTEIN TUAE"/>
    <property type="match status" value="1"/>
</dbReference>
<feature type="transmembrane region" description="Helical" evidence="5">
    <location>
        <begin position="79"/>
        <end position="97"/>
    </location>
</feature>
<keyword evidence="3 5" id="KW-1133">Transmembrane helix</keyword>
<dbReference type="InterPro" id="IPR051533">
    <property type="entry name" value="WaaL-like"/>
</dbReference>
<evidence type="ECO:0000256" key="2">
    <source>
        <dbReference type="ARBA" id="ARBA00022692"/>
    </source>
</evidence>
<reference evidence="7 8" key="1">
    <citation type="submission" date="2019-05" db="EMBL/GenBank/DDBJ databases">
        <authorList>
            <person name="Farhan Ul Haque M."/>
        </authorList>
    </citation>
    <scope>NUCLEOTIDE SEQUENCE [LARGE SCALE GENOMIC DNA]</scope>
    <source>
        <strain evidence="7">2</strain>
    </source>
</reference>
<dbReference type="GO" id="GO:0016020">
    <property type="term" value="C:membrane"/>
    <property type="evidence" value="ECO:0007669"/>
    <property type="project" value="UniProtKB-SubCell"/>
</dbReference>
<dbReference type="RefSeq" id="WP_174513220.1">
    <property type="nucleotide sequence ID" value="NZ_CABFMQ020000097.1"/>
</dbReference>
<keyword evidence="2 5" id="KW-0812">Transmembrane</keyword>
<feature type="transmembrane region" description="Helical" evidence="5">
    <location>
        <begin position="332"/>
        <end position="352"/>
    </location>
</feature>
<dbReference type="PANTHER" id="PTHR37422:SF13">
    <property type="entry name" value="LIPOPOLYSACCHARIDE BIOSYNTHESIS PROTEIN PA4999-RELATED"/>
    <property type="match status" value="1"/>
</dbReference>
<keyword evidence="4 5" id="KW-0472">Membrane</keyword>
<dbReference type="Proteomes" id="UP000485880">
    <property type="component" value="Unassembled WGS sequence"/>
</dbReference>
<organism evidence="7 8">
    <name type="scientific">Methylocella tundrae</name>
    <dbReference type="NCBI Taxonomy" id="227605"/>
    <lineage>
        <taxon>Bacteria</taxon>
        <taxon>Pseudomonadati</taxon>
        <taxon>Pseudomonadota</taxon>
        <taxon>Alphaproteobacteria</taxon>
        <taxon>Hyphomicrobiales</taxon>
        <taxon>Beijerinckiaceae</taxon>
        <taxon>Methylocella</taxon>
    </lineage>
</organism>
<feature type="transmembrane region" description="Helical" evidence="5">
    <location>
        <begin position="219"/>
        <end position="244"/>
    </location>
</feature>
<feature type="transmembrane region" description="Helical" evidence="5">
    <location>
        <begin position="109"/>
        <end position="127"/>
    </location>
</feature>
<comment type="caution">
    <text evidence="7">The sequence shown here is derived from an EMBL/GenBank/DDBJ whole genome shotgun (WGS) entry which is preliminary data.</text>
</comment>